<dbReference type="Gene3D" id="3.30.70.330">
    <property type="match status" value="2"/>
</dbReference>
<sequence length="317" mass="35992">MEEVLVCLADKKAVKKIVGKEVEYKGEMQNQNIGILGAKETEGLQKNELGFELNPPCDSLYGNLLAFLIGENEKPIDLSISHFRRSRKTLRKRQNPTVKEEEPEEKKAEGKNESGSLEVYVEGLPYETTEEQVRSFFEDCGDVVELRMPRYQDSGRCRGYCFIRFDSPDAASKALEKDKATLGTRYITVSLPNERSDAIPIGGKDTVVPLDCRSIFVKNIPYETDEEAIKNLFMRFGKISAVRIPRWNDTGRQKGLCYVDYLKNQSVKLAVAQSGKVELGGRKLLIDVETGKPRSSFRTPEGRLWKNEKENAKRRKL</sequence>
<comment type="caution">
    <text evidence="5">The sequence shown here is derived from an EMBL/GenBank/DDBJ whole genome shotgun (WGS) entry which is preliminary data.</text>
</comment>
<dbReference type="Proteomes" id="UP000078348">
    <property type="component" value="Unassembled WGS sequence"/>
</dbReference>
<feature type="compositionally biased region" description="Basic and acidic residues" evidence="3">
    <location>
        <begin position="300"/>
        <end position="311"/>
    </location>
</feature>
<dbReference type="OrthoDB" id="439808at2759"/>
<name>A0A196SMD1_BLAHN</name>
<dbReference type="PANTHER" id="PTHR48027">
    <property type="entry name" value="HETEROGENEOUS NUCLEAR RIBONUCLEOPROTEIN 87F-RELATED"/>
    <property type="match status" value="1"/>
</dbReference>
<dbReference type="InterPro" id="IPR000504">
    <property type="entry name" value="RRM_dom"/>
</dbReference>
<dbReference type="CDD" id="cd00590">
    <property type="entry name" value="RRM_SF"/>
    <property type="match status" value="1"/>
</dbReference>
<dbReference type="STRING" id="478820.A0A196SMD1"/>
<feature type="domain" description="RRM" evidence="4">
    <location>
        <begin position="213"/>
        <end position="293"/>
    </location>
</feature>
<evidence type="ECO:0000313" key="5">
    <source>
        <dbReference type="EMBL" id="OAO17436.1"/>
    </source>
</evidence>
<dbReference type="GO" id="GO:0003723">
    <property type="term" value="F:RNA binding"/>
    <property type="evidence" value="ECO:0007669"/>
    <property type="project" value="UniProtKB-UniRule"/>
</dbReference>
<proteinExistence type="predicted"/>
<dbReference type="SMART" id="SM00360">
    <property type="entry name" value="RRM"/>
    <property type="match status" value="2"/>
</dbReference>
<feature type="domain" description="RRM" evidence="4">
    <location>
        <begin position="117"/>
        <end position="194"/>
    </location>
</feature>
<dbReference type="AlphaFoldDB" id="A0A196SMD1"/>
<reference evidence="5 6" key="1">
    <citation type="submission" date="2016-05" db="EMBL/GenBank/DDBJ databases">
        <title>Nuclear genome of Blastocystis sp. subtype 1 NandII.</title>
        <authorList>
            <person name="Gentekaki E."/>
            <person name="Curtis B."/>
            <person name="Stairs C."/>
            <person name="Eme L."/>
            <person name="Herman E."/>
            <person name="Klimes V."/>
            <person name="Arias M.C."/>
            <person name="Elias M."/>
            <person name="Hilliou F."/>
            <person name="Klute M."/>
            <person name="Malik S.-B."/>
            <person name="Pightling A."/>
            <person name="Rachubinski R."/>
            <person name="Salas D."/>
            <person name="Schlacht A."/>
            <person name="Suga H."/>
            <person name="Archibald J."/>
            <person name="Ball S.G."/>
            <person name="Clark G."/>
            <person name="Dacks J."/>
            <person name="Van Der Giezen M."/>
            <person name="Tsaousis A."/>
            <person name="Roger A."/>
        </authorList>
    </citation>
    <scope>NUCLEOTIDE SEQUENCE [LARGE SCALE GENOMIC DNA]</scope>
    <source>
        <strain evidence="6">ATCC 50177 / NandII</strain>
    </source>
</reference>
<dbReference type="EMBL" id="LXWW01000031">
    <property type="protein sequence ID" value="OAO17436.1"/>
    <property type="molecule type" value="Genomic_DNA"/>
</dbReference>
<evidence type="ECO:0000256" key="2">
    <source>
        <dbReference type="PROSITE-ProRule" id="PRU00176"/>
    </source>
</evidence>
<evidence type="ECO:0000313" key="6">
    <source>
        <dbReference type="Proteomes" id="UP000078348"/>
    </source>
</evidence>
<keyword evidence="1 2" id="KW-0694">RNA-binding</keyword>
<keyword evidence="6" id="KW-1185">Reference proteome</keyword>
<protein>
    <submittedName>
        <fullName evidence="5">RNA-binding proteins (RRM domain)</fullName>
    </submittedName>
</protein>
<evidence type="ECO:0000256" key="3">
    <source>
        <dbReference type="SAM" id="MobiDB-lite"/>
    </source>
</evidence>
<accession>A0A196SMD1</accession>
<dbReference type="InterPro" id="IPR012677">
    <property type="entry name" value="Nucleotide-bd_a/b_plait_sf"/>
</dbReference>
<gene>
    <name evidence="5" type="ORF">AV274_0853</name>
</gene>
<evidence type="ECO:0000256" key="1">
    <source>
        <dbReference type="ARBA" id="ARBA00022884"/>
    </source>
</evidence>
<evidence type="ECO:0000259" key="4">
    <source>
        <dbReference type="PROSITE" id="PS50102"/>
    </source>
</evidence>
<dbReference type="InterPro" id="IPR035979">
    <property type="entry name" value="RBD_domain_sf"/>
</dbReference>
<dbReference type="PROSITE" id="PS50102">
    <property type="entry name" value="RRM"/>
    <property type="match status" value="2"/>
</dbReference>
<organism evidence="5 6">
    <name type="scientific">Blastocystis sp. subtype 1 (strain ATCC 50177 / NandII)</name>
    <dbReference type="NCBI Taxonomy" id="478820"/>
    <lineage>
        <taxon>Eukaryota</taxon>
        <taxon>Sar</taxon>
        <taxon>Stramenopiles</taxon>
        <taxon>Bigyra</taxon>
        <taxon>Opalozoa</taxon>
        <taxon>Opalinata</taxon>
        <taxon>Blastocystidae</taxon>
        <taxon>Blastocystis</taxon>
    </lineage>
</organism>
<dbReference type="InterPro" id="IPR052462">
    <property type="entry name" value="SLIRP/GR-RBP-like"/>
</dbReference>
<dbReference type="SUPFAM" id="SSF54928">
    <property type="entry name" value="RNA-binding domain, RBD"/>
    <property type="match status" value="2"/>
</dbReference>
<feature type="region of interest" description="Disordered" evidence="3">
    <location>
        <begin position="87"/>
        <end position="114"/>
    </location>
</feature>
<feature type="region of interest" description="Disordered" evidence="3">
    <location>
        <begin position="293"/>
        <end position="317"/>
    </location>
</feature>
<feature type="compositionally biased region" description="Basic and acidic residues" evidence="3">
    <location>
        <begin position="98"/>
        <end position="112"/>
    </location>
</feature>
<dbReference type="Pfam" id="PF00076">
    <property type="entry name" value="RRM_1"/>
    <property type="match status" value="2"/>
</dbReference>